<organism evidence="12 13">
    <name type="scientific">Spodoptera exigua</name>
    <name type="common">Beet armyworm</name>
    <name type="synonym">Noctua fulgens</name>
    <dbReference type="NCBI Taxonomy" id="7107"/>
    <lineage>
        <taxon>Eukaryota</taxon>
        <taxon>Metazoa</taxon>
        <taxon>Ecdysozoa</taxon>
        <taxon>Arthropoda</taxon>
        <taxon>Hexapoda</taxon>
        <taxon>Insecta</taxon>
        <taxon>Pterygota</taxon>
        <taxon>Neoptera</taxon>
        <taxon>Endopterygota</taxon>
        <taxon>Lepidoptera</taxon>
        <taxon>Glossata</taxon>
        <taxon>Ditrysia</taxon>
        <taxon>Noctuoidea</taxon>
        <taxon>Noctuidae</taxon>
        <taxon>Amphipyrinae</taxon>
        <taxon>Spodoptera</taxon>
    </lineage>
</organism>
<evidence type="ECO:0000256" key="6">
    <source>
        <dbReference type="ARBA" id="ARBA00023136"/>
    </source>
</evidence>
<dbReference type="InterPro" id="IPR017452">
    <property type="entry name" value="GPCR_Rhodpsn_7TM"/>
</dbReference>
<comment type="caution">
    <text evidence="12">The sequence shown here is derived from an EMBL/GenBank/DDBJ whole genome shotgun (WGS) entry which is preliminary data.</text>
</comment>
<feature type="domain" description="G-protein coupled receptors family 1 profile" evidence="11">
    <location>
        <begin position="1"/>
        <end position="167"/>
    </location>
</feature>
<dbReference type="Pfam" id="PF00001">
    <property type="entry name" value="7tm_1"/>
    <property type="match status" value="1"/>
</dbReference>
<dbReference type="GO" id="GO:0004930">
    <property type="term" value="F:G protein-coupled receptor activity"/>
    <property type="evidence" value="ECO:0007669"/>
    <property type="project" value="UniProtKB-KW"/>
</dbReference>
<keyword evidence="10" id="KW-0732">Signal</keyword>
<evidence type="ECO:0000256" key="9">
    <source>
        <dbReference type="SAM" id="Phobius"/>
    </source>
</evidence>
<dbReference type="PRINTS" id="PR00237">
    <property type="entry name" value="GPCRRHODOPSN"/>
</dbReference>
<dbReference type="PANTHER" id="PTHR45695:SF22">
    <property type="entry name" value="G-PROTEIN COUPLED RECEPTORS FAMILY 1 PROFILE DOMAIN-CONTAINING PROTEIN"/>
    <property type="match status" value="1"/>
</dbReference>
<sequence>MIIRTLTLSFLFQSLVFRVMSHPKVPDFQQCVSFEAFANQQQELAYNVFCLGAVYFLPLTIISVCYACIFYEISKNSKENSEKYHQSDHSRVMLRRSDQRPLARARRRTLRMTVTIVTVFACCWLPYATMTLWYMLDRKSAVHVSARVQDLFFIMAVSNSCMDPLVYGSYIIDPRTFKRTIRKIFCIHVSPSEIPGEFYFIFSVHDEIPTYTSGYQTKSLSSK</sequence>
<evidence type="ECO:0000256" key="1">
    <source>
        <dbReference type="ARBA" id="ARBA00004141"/>
    </source>
</evidence>
<dbReference type="InterPro" id="IPR000276">
    <property type="entry name" value="GPCR_Rhodpsn"/>
</dbReference>
<evidence type="ECO:0000256" key="5">
    <source>
        <dbReference type="ARBA" id="ARBA00023040"/>
    </source>
</evidence>
<dbReference type="AlphaFoldDB" id="A0A835KX36"/>
<comment type="subcellular location">
    <subcellularLocation>
        <location evidence="1">Membrane</location>
        <topology evidence="1">Multi-pass membrane protein</topology>
    </subcellularLocation>
</comment>
<evidence type="ECO:0000256" key="2">
    <source>
        <dbReference type="ARBA" id="ARBA00010663"/>
    </source>
</evidence>
<feature type="transmembrane region" description="Helical" evidence="9">
    <location>
        <begin position="151"/>
        <end position="172"/>
    </location>
</feature>
<feature type="transmembrane region" description="Helical" evidence="9">
    <location>
        <begin position="45"/>
        <end position="71"/>
    </location>
</feature>
<dbReference type="Proteomes" id="UP000648187">
    <property type="component" value="Unassembled WGS sequence"/>
</dbReference>
<keyword evidence="6 9" id="KW-0472">Membrane</keyword>
<keyword evidence="8" id="KW-0807">Transducer</keyword>
<keyword evidence="5" id="KW-0297">G-protein coupled receptor</keyword>
<evidence type="ECO:0000256" key="7">
    <source>
        <dbReference type="ARBA" id="ARBA00023170"/>
    </source>
</evidence>
<keyword evidence="3 9" id="KW-0812">Transmembrane</keyword>
<evidence type="ECO:0000259" key="11">
    <source>
        <dbReference type="PROSITE" id="PS50262"/>
    </source>
</evidence>
<feature type="chain" id="PRO_5032497940" description="G-protein coupled receptors family 1 profile domain-containing protein" evidence="10">
    <location>
        <begin position="22"/>
        <end position="223"/>
    </location>
</feature>
<evidence type="ECO:0000256" key="10">
    <source>
        <dbReference type="SAM" id="SignalP"/>
    </source>
</evidence>
<protein>
    <recommendedName>
        <fullName evidence="11">G-protein coupled receptors family 1 profile domain-containing protein</fullName>
    </recommendedName>
</protein>
<evidence type="ECO:0000256" key="4">
    <source>
        <dbReference type="ARBA" id="ARBA00022989"/>
    </source>
</evidence>
<feature type="transmembrane region" description="Helical" evidence="9">
    <location>
        <begin position="114"/>
        <end position="136"/>
    </location>
</feature>
<comment type="similarity">
    <text evidence="2">Belongs to the G-protein coupled receptor 1 family.</text>
</comment>
<evidence type="ECO:0000313" key="13">
    <source>
        <dbReference type="Proteomes" id="UP000648187"/>
    </source>
</evidence>
<dbReference type="PROSITE" id="PS50262">
    <property type="entry name" value="G_PROTEIN_RECEP_F1_2"/>
    <property type="match status" value="1"/>
</dbReference>
<dbReference type="PANTHER" id="PTHR45695">
    <property type="entry name" value="LEUCOKININ RECEPTOR-RELATED"/>
    <property type="match status" value="1"/>
</dbReference>
<evidence type="ECO:0000313" key="12">
    <source>
        <dbReference type="EMBL" id="KAF9406201.1"/>
    </source>
</evidence>
<feature type="signal peptide" evidence="10">
    <location>
        <begin position="1"/>
        <end position="21"/>
    </location>
</feature>
<name>A0A835KX36_SPOEX</name>
<dbReference type="SUPFAM" id="SSF81321">
    <property type="entry name" value="Family A G protein-coupled receptor-like"/>
    <property type="match status" value="1"/>
</dbReference>
<evidence type="ECO:0000256" key="3">
    <source>
        <dbReference type="ARBA" id="ARBA00022692"/>
    </source>
</evidence>
<dbReference type="EMBL" id="JACKWZ010000626">
    <property type="protein sequence ID" value="KAF9406201.1"/>
    <property type="molecule type" value="Genomic_DNA"/>
</dbReference>
<keyword evidence="7" id="KW-0675">Receptor</keyword>
<reference evidence="12" key="1">
    <citation type="submission" date="2020-08" db="EMBL/GenBank/DDBJ databases">
        <title>Spodoptera exigua strain:BAW_Kor-Di-RS1 Genome sequencing and assembly.</title>
        <authorList>
            <person name="Kim J."/>
            <person name="Nam H.Y."/>
            <person name="Kwon M."/>
            <person name="Choi J.H."/>
            <person name="Cho S.R."/>
            <person name="Kim G.-H."/>
        </authorList>
    </citation>
    <scope>NUCLEOTIDE SEQUENCE</scope>
    <source>
        <strain evidence="12">BAW_Kor-Di-RS1</strain>
        <tissue evidence="12">Whole-body</tissue>
    </source>
</reference>
<keyword evidence="13" id="KW-1185">Reference proteome</keyword>
<dbReference type="Gene3D" id="1.20.1070.10">
    <property type="entry name" value="Rhodopsin 7-helix transmembrane proteins"/>
    <property type="match status" value="1"/>
</dbReference>
<evidence type="ECO:0000256" key="8">
    <source>
        <dbReference type="ARBA" id="ARBA00023224"/>
    </source>
</evidence>
<gene>
    <name evidence="12" type="ORF">HW555_013342</name>
</gene>
<accession>A0A835KX36</accession>
<proteinExistence type="inferred from homology"/>
<dbReference type="GO" id="GO:0005886">
    <property type="term" value="C:plasma membrane"/>
    <property type="evidence" value="ECO:0007669"/>
    <property type="project" value="TreeGrafter"/>
</dbReference>
<keyword evidence="4 9" id="KW-1133">Transmembrane helix</keyword>